<comment type="caution">
    <text evidence="1">The sequence shown here is derived from an EMBL/GenBank/DDBJ whole genome shotgun (WGS) entry which is preliminary data.</text>
</comment>
<name>D5QGJ1_NOVHA</name>
<dbReference type="HOGENOM" id="CLU_3397039_0_0_5"/>
<gene>
    <name evidence="1" type="ORF">GXY_11314</name>
</gene>
<sequence>MWHQAASQVLDTLPPARVLTVPYGPRNFLKP</sequence>
<dbReference type="Proteomes" id="UP000006468">
    <property type="component" value="Chromosome"/>
</dbReference>
<dbReference type="EMBL" id="ADTV01000042">
    <property type="protein sequence ID" value="EFG83847.1"/>
    <property type="molecule type" value="Genomic_DNA"/>
</dbReference>
<proteinExistence type="predicted"/>
<reference evidence="1 2" key="1">
    <citation type="journal article" date="2010" name="J. Bacteriol.">
        <title>Genome sequence of a cellulose-producing bacterium, Gluconacetobacter hansenii ATCC 23769.</title>
        <authorList>
            <person name="Iyer P.R."/>
            <person name="Geib S.M."/>
            <person name="Catchmark J."/>
            <person name="Kao T.H."/>
            <person name="Tien M."/>
        </authorList>
    </citation>
    <scope>NUCLEOTIDE SEQUENCE [LARGE SCALE GENOMIC DNA]</scope>
    <source>
        <strain evidence="1 2">ATCC 23769</strain>
    </source>
</reference>
<organism evidence="1 2">
    <name type="scientific">Novacetimonas hansenii ATCC 23769</name>
    <dbReference type="NCBI Taxonomy" id="714995"/>
    <lineage>
        <taxon>Bacteria</taxon>
        <taxon>Pseudomonadati</taxon>
        <taxon>Pseudomonadota</taxon>
        <taxon>Alphaproteobacteria</taxon>
        <taxon>Acetobacterales</taxon>
        <taxon>Acetobacteraceae</taxon>
        <taxon>Novacetimonas</taxon>
    </lineage>
</organism>
<evidence type="ECO:0000313" key="2">
    <source>
        <dbReference type="Proteomes" id="UP000006468"/>
    </source>
</evidence>
<accession>D5QGJ1</accession>
<protein>
    <submittedName>
        <fullName evidence="1">Uncharacterized protein</fullName>
    </submittedName>
</protein>
<dbReference type="AlphaFoldDB" id="D5QGJ1"/>
<evidence type="ECO:0000313" key="1">
    <source>
        <dbReference type="EMBL" id="EFG83847.1"/>
    </source>
</evidence>